<feature type="chain" id="PRO_5003938577" evidence="3">
    <location>
        <begin position="30"/>
        <end position="87"/>
    </location>
</feature>
<keyword evidence="5" id="KW-1185">Reference proteome</keyword>
<keyword evidence="2" id="KW-0472">Membrane</keyword>
<dbReference type="RefSeq" id="WP_015194819.1">
    <property type="nucleotide sequence ID" value="NC_019748.1"/>
</dbReference>
<evidence type="ECO:0000313" key="4">
    <source>
        <dbReference type="EMBL" id="AFZ37158.1"/>
    </source>
</evidence>
<feature type="transmembrane region" description="Helical" evidence="2">
    <location>
        <begin position="49"/>
        <end position="65"/>
    </location>
</feature>
<evidence type="ECO:0000256" key="3">
    <source>
        <dbReference type="SAM" id="SignalP"/>
    </source>
</evidence>
<sequence length="87" mass="9474">MKNIKLSKLLAASAIATSLAVVPMVSVQAQTQVPPTQEGYVQEDNNFDWGWLGLLGLIGLAGLAGKNKRHNNTVYNDPTRTTTTDYR</sequence>
<dbReference type="HOGENOM" id="CLU_163206_1_0_3"/>
<dbReference type="Proteomes" id="UP000010473">
    <property type="component" value="Chromosome"/>
</dbReference>
<dbReference type="NCBIfam" id="NF041742">
    <property type="entry name" value="WGxxGxxG_fam"/>
    <property type="match status" value="1"/>
</dbReference>
<keyword evidence="3" id="KW-0732">Signal</keyword>
<evidence type="ECO:0000256" key="1">
    <source>
        <dbReference type="SAM" id="MobiDB-lite"/>
    </source>
</evidence>
<gene>
    <name evidence="4" type="ordered locus">Sta7437_3660</name>
</gene>
<proteinExistence type="predicted"/>
<dbReference type="eggNOG" id="ENOG5033P10">
    <property type="taxonomic scope" value="Bacteria"/>
</dbReference>
<name>K9XXB1_STAC7</name>
<dbReference type="NCBIfam" id="NF038039">
    <property type="entry name" value="WGxxGxxG-CTERM"/>
    <property type="match status" value="1"/>
</dbReference>
<evidence type="ECO:0000313" key="5">
    <source>
        <dbReference type="Proteomes" id="UP000010473"/>
    </source>
</evidence>
<dbReference type="AlphaFoldDB" id="K9XXB1"/>
<evidence type="ECO:0000256" key="2">
    <source>
        <dbReference type="SAM" id="Phobius"/>
    </source>
</evidence>
<feature type="region of interest" description="Disordered" evidence="1">
    <location>
        <begin position="68"/>
        <end position="87"/>
    </location>
</feature>
<dbReference type="KEGG" id="scs:Sta7437_3660"/>
<keyword evidence="2" id="KW-1133">Transmembrane helix</keyword>
<accession>K9XXB1</accession>
<dbReference type="EMBL" id="CP003653">
    <property type="protein sequence ID" value="AFZ37158.1"/>
    <property type="molecule type" value="Genomic_DNA"/>
</dbReference>
<organism evidence="4 5">
    <name type="scientific">Stanieria cyanosphaera (strain ATCC 29371 / PCC 7437)</name>
    <dbReference type="NCBI Taxonomy" id="111780"/>
    <lineage>
        <taxon>Bacteria</taxon>
        <taxon>Bacillati</taxon>
        <taxon>Cyanobacteriota</taxon>
        <taxon>Cyanophyceae</taxon>
        <taxon>Pleurocapsales</taxon>
        <taxon>Dermocarpellaceae</taxon>
        <taxon>Stanieria</taxon>
    </lineage>
</organism>
<feature type="compositionally biased region" description="Polar residues" evidence="1">
    <location>
        <begin position="72"/>
        <end position="87"/>
    </location>
</feature>
<protein>
    <submittedName>
        <fullName evidence="4">Uncharacterized protein</fullName>
    </submittedName>
</protein>
<reference evidence="5" key="1">
    <citation type="journal article" date="2013" name="Proc. Natl. Acad. Sci. U.S.A.">
        <title>Improving the coverage of the cyanobacterial phylum using diversity-driven genome sequencing.</title>
        <authorList>
            <person name="Shih P.M."/>
            <person name="Wu D."/>
            <person name="Latifi A."/>
            <person name="Axen S.D."/>
            <person name="Fewer D.P."/>
            <person name="Talla E."/>
            <person name="Calteau A."/>
            <person name="Cai F."/>
            <person name="Tandeau de Marsac N."/>
            <person name="Rippka R."/>
            <person name="Herdman M."/>
            <person name="Sivonen K."/>
            <person name="Coursin T."/>
            <person name="Laurent T."/>
            <person name="Goodwin L."/>
            <person name="Nolan M."/>
            <person name="Davenport K.W."/>
            <person name="Han C.S."/>
            <person name="Rubin E.M."/>
            <person name="Eisen J.A."/>
            <person name="Woyke T."/>
            <person name="Gugger M."/>
            <person name="Kerfeld C.A."/>
        </authorList>
    </citation>
    <scope>NUCLEOTIDE SEQUENCE [LARGE SCALE GENOMIC DNA]</scope>
    <source>
        <strain evidence="5">ATCC 29371 / PCC 7437</strain>
    </source>
</reference>
<keyword evidence="2" id="KW-0812">Transmembrane</keyword>
<dbReference type="PATRIC" id="fig|111780.3.peg.3788"/>
<feature type="signal peptide" evidence="3">
    <location>
        <begin position="1"/>
        <end position="29"/>
    </location>
</feature>